<evidence type="ECO:0000256" key="11">
    <source>
        <dbReference type="HAMAP-Rule" id="MF_00354"/>
    </source>
</evidence>
<comment type="cofactor">
    <cofactor evidence="11">
        <name>Mg(2+)</name>
        <dbReference type="ChEBI" id="CHEBI:18420"/>
    </cofactor>
</comment>
<dbReference type="PIRSF" id="PIRSF003314">
    <property type="entry name" value="IPP_isomerase"/>
    <property type="match status" value="1"/>
</dbReference>
<dbReference type="EMBL" id="AZFM01000008">
    <property type="protein sequence ID" value="KRL90618.1"/>
    <property type="molecule type" value="Genomic_DNA"/>
</dbReference>
<dbReference type="SUPFAM" id="SSF51395">
    <property type="entry name" value="FMN-linked oxidoreductases"/>
    <property type="match status" value="1"/>
</dbReference>
<evidence type="ECO:0000256" key="7">
    <source>
        <dbReference type="ARBA" id="ARBA00022857"/>
    </source>
</evidence>
<dbReference type="GO" id="GO:0016491">
    <property type="term" value="F:oxidoreductase activity"/>
    <property type="evidence" value="ECO:0007669"/>
    <property type="project" value="InterPro"/>
</dbReference>
<evidence type="ECO:0000256" key="4">
    <source>
        <dbReference type="ARBA" id="ARBA00022643"/>
    </source>
</evidence>
<evidence type="ECO:0000256" key="10">
    <source>
        <dbReference type="ARBA" id="ARBA00025810"/>
    </source>
</evidence>
<keyword evidence="4 11" id="KW-0288">FMN</keyword>
<evidence type="ECO:0000256" key="5">
    <source>
        <dbReference type="ARBA" id="ARBA00022723"/>
    </source>
</evidence>
<feature type="domain" description="FMN-dependent dehydrogenase" evidence="12">
    <location>
        <begin position="151"/>
        <end position="321"/>
    </location>
</feature>
<dbReference type="HAMAP" id="MF_00354">
    <property type="entry name" value="Idi_2"/>
    <property type="match status" value="1"/>
</dbReference>
<keyword evidence="6 11" id="KW-0460">Magnesium</keyword>
<gene>
    <name evidence="11" type="primary">fni</name>
    <name evidence="13" type="ORF">FC46_GL001875</name>
</gene>
<name>A0A0R1UGZ9_9LACO</name>
<dbReference type="Pfam" id="PF01070">
    <property type="entry name" value="FMN_dh"/>
    <property type="match status" value="1"/>
</dbReference>
<keyword evidence="14" id="KW-1185">Reference proteome</keyword>
<keyword evidence="7 11" id="KW-0521">NADP</keyword>
<evidence type="ECO:0000256" key="6">
    <source>
        <dbReference type="ARBA" id="ARBA00022842"/>
    </source>
</evidence>
<evidence type="ECO:0000259" key="12">
    <source>
        <dbReference type="Pfam" id="PF01070"/>
    </source>
</evidence>
<dbReference type="AlphaFoldDB" id="A0A0R1UGZ9"/>
<feature type="binding site" evidence="11">
    <location>
        <position position="153"/>
    </location>
    <ligand>
        <name>substrate</name>
    </ligand>
</feature>
<keyword evidence="5 11" id="KW-0479">Metal-binding</keyword>
<dbReference type="GO" id="GO:0005737">
    <property type="term" value="C:cytoplasm"/>
    <property type="evidence" value="ECO:0007669"/>
    <property type="project" value="UniProtKB-SubCell"/>
</dbReference>
<comment type="caution">
    <text evidence="11">Lacks conserved residue(s) required for the propagation of feature annotation.</text>
</comment>
<dbReference type="Gene3D" id="3.20.20.70">
    <property type="entry name" value="Aldolase class I"/>
    <property type="match status" value="1"/>
</dbReference>
<feature type="binding site" evidence="11">
    <location>
        <begin position="278"/>
        <end position="279"/>
    </location>
    <ligand>
        <name>FMN</name>
        <dbReference type="ChEBI" id="CHEBI:58210"/>
    </ligand>
</feature>
<feature type="binding site" evidence="11">
    <location>
        <position position="184"/>
    </location>
    <ligand>
        <name>FMN</name>
        <dbReference type="ChEBI" id="CHEBI:58210"/>
    </ligand>
</feature>
<feature type="binding site" evidence="11">
    <location>
        <position position="154"/>
    </location>
    <ligand>
        <name>Mg(2+)</name>
        <dbReference type="ChEBI" id="CHEBI:18420"/>
    </ligand>
</feature>
<evidence type="ECO:0000256" key="9">
    <source>
        <dbReference type="ARBA" id="ARBA00023235"/>
    </source>
</evidence>
<protein>
    <recommendedName>
        <fullName evidence="11">Isopentenyl-diphosphate delta-isomerase</fullName>
        <shortName evidence="11">IPP isomerase</shortName>
        <ecNumber evidence="11">5.3.3.2</ecNumber>
    </recommendedName>
    <alternativeName>
        <fullName evidence="11">Isopentenyl diphosphate:dimethylallyl diphosphate isomerase</fullName>
    </alternativeName>
    <alternativeName>
        <fullName evidence="11">Isopentenyl pyrophosphate isomerase</fullName>
    </alternativeName>
    <alternativeName>
        <fullName evidence="11">Type 2 isopentenyl diphosphate isomerase</fullName>
        <shortName evidence="11">IDI-2</shortName>
    </alternativeName>
</protein>
<dbReference type="InterPro" id="IPR011179">
    <property type="entry name" value="IPdP_isomerase"/>
</dbReference>
<dbReference type="InterPro" id="IPR013785">
    <property type="entry name" value="Aldolase_TIM"/>
</dbReference>
<evidence type="ECO:0000313" key="13">
    <source>
        <dbReference type="EMBL" id="KRL90618.1"/>
    </source>
</evidence>
<dbReference type="PATRIC" id="fig|1423763.3.peg.1911"/>
<comment type="similarity">
    <text evidence="11">Belongs to the IPP isomerase type 2 family.</text>
</comment>
<feature type="binding site" evidence="11">
    <location>
        <position position="214"/>
    </location>
    <ligand>
        <name>FMN</name>
        <dbReference type="ChEBI" id="CHEBI:58210"/>
    </ligand>
</feature>
<comment type="catalytic activity">
    <reaction evidence="11">
        <text>isopentenyl diphosphate = dimethylallyl diphosphate</text>
        <dbReference type="Rhea" id="RHEA:23284"/>
        <dbReference type="ChEBI" id="CHEBI:57623"/>
        <dbReference type="ChEBI" id="CHEBI:128769"/>
        <dbReference type="EC" id="5.3.3.2"/>
    </reaction>
</comment>
<reference evidence="13 14" key="1">
    <citation type="journal article" date="2015" name="Genome Announc.">
        <title>Expanding the biotechnology potential of lactobacilli through comparative genomics of 213 strains and associated genera.</title>
        <authorList>
            <person name="Sun Z."/>
            <person name="Harris H.M."/>
            <person name="McCann A."/>
            <person name="Guo C."/>
            <person name="Argimon S."/>
            <person name="Zhang W."/>
            <person name="Yang X."/>
            <person name="Jeffery I.B."/>
            <person name="Cooney J.C."/>
            <person name="Kagawa T.F."/>
            <person name="Liu W."/>
            <person name="Song Y."/>
            <person name="Salvetti E."/>
            <person name="Wrobel A."/>
            <person name="Rasinkangas P."/>
            <person name="Parkhill J."/>
            <person name="Rea M.C."/>
            <person name="O'Sullivan O."/>
            <person name="Ritari J."/>
            <person name="Douillard F.P."/>
            <person name="Paul Ross R."/>
            <person name="Yang R."/>
            <person name="Briner A.E."/>
            <person name="Felis G.E."/>
            <person name="de Vos W.M."/>
            <person name="Barrangou R."/>
            <person name="Klaenhammer T.R."/>
            <person name="Caufield P.W."/>
            <person name="Cui Y."/>
            <person name="Zhang H."/>
            <person name="O'Toole P.W."/>
        </authorList>
    </citation>
    <scope>NUCLEOTIDE SEQUENCE [LARGE SCALE GENOMIC DNA]</scope>
    <source>
        <strain evidence="13 14">DSM 16043</strain>
    </source>
</reference>
<comment type="function">
    <text evidence="11">Involved in the biosynthesis of isoprenoids. Catalyzes the 1,3-allylic rearrangement of the homoallylic substrate isopentenyl (IPP) to its allylic isomer, dimethylallyl diphosphate (DMAPP).</text>
</comment>
<feature type="binding site" evidence="11">
    <location>
        <position position="123"/>
    </location>
    <ligand>
        <name>FMN</name>
        <dbReference type="ChEBI" id="CHEBI:58210"/>
    </ligand>
</feature>
<dbReference type="GO" id="GO:0010181">
    <property type="term" value="F:FMN binding"/>
    <property type="evidence" value="ECO:0007669"/>
    <property type="project" value="UniProtKB-UniRule"/>
</dbReference>
<dbReference type="RefSeq" id="WP_057798062.1">
    <property type="nucleotide sequence ID" value="NZ_AZFM01000008.1"/>
</dbReference>
<dbReference type="GO" id="GO:0070402">
    <property type="term" value="F:NADPH binding"/>
    <property type="evidence" value="ECO:0007669"/>
    <property type="project" value="UniProtKB-UniRule"/>
</dbReference>
<comment type="subunit">
    <text evidence="10 11">Homooctamer. Dimer of tetramers.</text>
</comment>
<keyword evidence="2 11" id="KW-0963">Cytoplasm</keyword>
<evidence type="ECO:0000313" key="14">
    <source>
        <dbReference type="Proteomes" id="UP000051036"/>
    </source>
</evidence>
<feature type="binding site" evidence="11">
    <location>
        <position position="94"/>
    </location>
    <ligand>
        <name>FMN</name>
        <dbReference type="ChEBI" id="CHEBI:58210"/>
    </ligand>
</feature>
<feature type="binding site" evidence="11">
    <location>
        <begin position="7"/>
        <end position="8"/>
    </location>
    <ligand>
        <name>substrate</name>
    </ligand>
</feature>
<evidence type="ECO:0000256" key="2">
    <source>
        <dbReference type="ARBA" id="ARBA00022490"/>
    </source>
</evidence>
<dbReference type="PANTHER" id="PTHR43665:SF1">
    <property type="entry name" value="ISOPENTENYL-DIPHOSPHATE DELTA-ISOMERASE"/>
    <property type="match status" value="1"/>
</dbReference>
<evidence type="ECO:0000256" key="8">
    <source>
        <dbReference type="ARBA" id="ARBA00023229"/>
    </source>
</evidence>
<feature type="binding site" evidence="11">
    <location>
        <begin position="64"/>
        <end position="66"/>
    </location>
    <ligand>
        <name>FMN</name>
        <dbReference type="ChEBI" id="CHEBI:58210"/>
    </ligand>
</feature>
<evidence type="ECO:0000256" key="1">
    <source>
        <dbReference type="ARBA" id="ARBA00001917"/>
    </source>
</evidence>
<comment type="caution">
    <text evidence="13">The sequence shown here is derived from an EMBL/GenBank/DDBJ whole genome shotgun (WGS) entry which is preliminary data.</text>
</comment>
<comment type="subcellular location">
    <subcellularLocation>
        <location evidence="11">Cytoplasm</location>
    </subcellularLocation>
</comment>
<dbReference type="NCBIfam" id="TIGR02151">
    <property type="entry name" value="IPP_isom_2"/>
    <property type="match status" value="1"/>
</dbReference>
<keyword evidence="8 11" id="KW-0414">Isoprene biosynthesis</keyword>
<dbReference type="OrthoDB" id="9795032at2"/>
<dbReference type="PANTHER" id="PTHR43665">
    <property type="entry name" value="ISOPENTENYL-DIPHOSPHATE DELTA-ISOMERASE"/>
    <property type="match status" value="1"/>
</dbReference>
<dbReference type="GO" id="GO:0004452">
    <property type="term" value="F:isopentenyl-diphosphate delta-isomerase activity"/>
    <property type="evidence" value="ECO:0007669"/>
    <property type="project" value="UniProtKB-UniRule"/>
</dbReference>
<dbReference type="GO" id="GO:0008299">
    <property type="term" value="P:isoprenoid biosynthetic process"/>
    <property type="evidence" value="ECO:0007669"/>
    <property type="project" value="UniProtKB-UniRule"/>
</dbReference>
<feature type="binding site" evidence="11">
    <location>
        <begin position="257"/>
        <end position="259"/>
    </location>
    <ligand>
        <name>FMN</name>
        <dbReference type="ChEBI" id="CHEBI:58210"/>
    </ligand>
</feature>
<organism evidence="13 14">
    <name type="scientific">Lactobacillus kalixensis DSM 16043</name>
    <dbReference type="NCBI Taxonomy" id="1423763"/>
    <lineage>
        <taxon>Bacteria</taxon>
        <taxon>Bacillati</taxon>
        <taxon>Bacillota</taxon>
        <taxon>Bacilli</taxon>
        <taxon>Lactobacillales</taxon>
        <taxon>Lactobacillaceae</taxon>
        <taxon>Lactobacillus</taxon>
    </lineage>
</organism>
<keyword evidence="3 11" id="KW-0285">Flavoprotein</keyword>
<sequence length="338" mass="37472">MSKRSERKEEHLALAQMFFDKEKNNSFDQMHLLRPALPESKVDLNSIKTNLFGKSIAAPFYINAMTGGSKKSYEINKNLGRIAAKAQIPMALGSASILVKEHEQLTSFEIAREENPDGIVMANVNPETPAEDVKMIVKELAADALQIHVNTVQEAAMPEGDRDFRWLDNMRSIREALDIPVIVKEVGFGFDESSLIKLKNNGFDLFDVAGQGGTNFAQIENGRNKSDISYLEDIGLPTVITSLIAKKNNVDFFVSGGVRNPLDILKGLCLGGKMVGIANTFLQKLSQDGSDGLEKMIADWKEELAVLLAVYGQSDLSNLDQIKRYYDLPLKSQIDQLF</sequence>
<comment type="cofactor">
    <cofactor evidence="1 11">
        <name>FMN</name>
        <dbReference type="ChEBI" id="CHEBI:58210"/>
    </cofactor>
</comment>
<accession>A0A0R1UGZ9</accession>
<proteinExistence type="inferred from homology"/>
<dbReference type="EC" id="5.3.3.2" evidence="11"/>
<keyword evidence="9 11" id="KW-0413">Isomerase</keyword>
<evidence type="ECO:0000256" key="3">
    <source>
        <dbReference type="ARBA" id="ARBA00022630"/>
    </source>
</evidence>
<dbReference type="InterPro" id="IPR000262">
    <property type="entry name" value="FMN-dep_DH"/>
</dbReference>
<dbReference type="GO" id="GO:0000287">
    <property type="term" value="F:magnesium ion binding"/>
    <property type="evidence" value="ECO:0007669"/>
    <property type="project" value="UniProtKB-UniRule"/>
</dbReference>
<comment type="cofactor">
    <cofactor evidence="11">
        <name>NADPH</name>
        <dbReference type="ChEBI" id="CHEBI:57783"/>
    </cofactor>
</comment>
<dbReference type="STRING" id="1423763.FC46_GL001875"/>
<dbReference type="Proteomes" id="UP000051036">
    <property type="component" value="Unassembled WGS sequence"/>
</dbReference>